<dbReference type="PANTHER" id="PTHR35870:SF1">
    <property type="entry name" value="PROTEIN, PUTATIVE (AFU_ORTHOLOGUE AFUA_5G03330)-RELATED"/>
    <property type="match status" value="1"/>
</dbReference>
<dbReference type="AlphaFoldDB" id="A0A6A4HV45"/>
<gene>
    <name evidence="3" type="ORF">BT96DRAFT_937669</name>
</gene>
<evidence type="ECO:0000313" key="4">
    <source>
        <dbReference type="Proteomes" id="UP000799118"/>
    </source>
</evidence>
<accession>A0A6A4HV45</accession>
<evidence type="ECO:0000256" key="1">
    <source>
        <dbReference type="ARBA" id="ARBA00023002"/>
    </source>
</evidence>
<keyword evidence="1" id="KW-0560">Oxidoreductase</keyword>
<proteinExistence type="predicted"/>
<dbReference type="InterPro" id="IPR025337">
    <property type="entry name" value="Questin_oxidase-like"/>
</dbReference>
<dbReference type="PANTHER" id="PTHR35870">
    <property type="entry name" value="PROTEIN, PUTATIVE (AFU_ORTHOLOGUE AFUA_5G03330)-RELATED"/>
    <property type="match status" value="1"/>
</dbReference>
<dbReference type="Pfam" id="PF14027">
    <property type="entry name" value="Questin_oxidase"/>
    <property type="match status" value="1"/>
</dbReference>
<reference evidence="3" key="1">
    <citation type="journal article" date="2019" name="Environ. Microbiol.">
        <title>Fungal ecological strategies reflected in gene transcription - a case study of two litter decomposers.</title>
        <authorList>
            <person name="Barbi F."/>
            <person name="Kohler A."/>
            <person name="Barry K."/>
            <person name="Baskaran P."/>
            <person name="Daum C."/>
            <person name="Fauchery L."/>
            <person name="Ihrmark K."/>
            <person name="Kuo A."/>
            <person name="LaButti K."/>
            <person name="Lipzen A."/>
            <person name="Morin E."/>
            <person name="Grigoriev I.V."/>
            <person name="Henrissat B."/>
            <person name="Lindahl B."/>
            <person name="Martin F."/>
        </authorList>
    </citation>
    <scope>NUCLEOTIDE SEQUENCE</scope>
    <source>
        <strain evidence="3">JB14</strain>
    </source>
</reference>
<feature type="region of interest" description="Disordered" evidence="2">
    <location>
        <begin position="379"/>
        <end position="403"/>
    </location>
</feature>
<dbReference type="GO" id="GO:0016491">
    <property type="term" value="F:oxidoreductase activity"/>
    <property type="evidence" value="ECO:0007669"/>
    <property type="project" value="UniProtKB-KW"/>
</dbReference>
<dbReference type="OrthoDB" id="10004862at2759"/>
<evidence type="ECO:0000313" key="3">
    <source>
        <dbReference type="EMBL" id="KAE9401783.1"/>
    </source>
</evidence>
<dbReference type="Proteomes" id="UP000799118">
    <property type="component" value="Unassembled WGS sequence"/>
</dbReference>
<organism evidence="3 4">
    <name type="scientific">Gymnopus androsaceus JB14</name>
    <dbReference type="NCBI Taxonomy" id="1447944"/>
    <lineage>
        <taxon>Eukaryota</taxon>
        <taxon>Fungi</taxon>
        <taxon>Dikarya</taxon>
        <taxon>Basidiomycota</taxon>
        <taxon>Agaricomycotina</taxon>
        <taxon>Agaricomycetes</taxon>
        <taxon>Agaricomycetidae</taxon>
        <taxon>Agaricales</taxon>
        <taxon>Marasmiineae</taxon>
        <taxon>Omphalotaceae</taxon>
        <taxon>Gymnopus</taxon>
    </lineage>
</organism>
<sequence>MISNGVESFELFPEPSLLAPPKAPPRLPGANSKTTEALLEILKDNHEKWHIFYDDLGRHNHVTHQILALWAFGAHQDLLNGSYHKNISLQRPKPEITEAITSSNFNDHLGDKTYYSAYLAFFDNVVREHKGDPGSLMEQYIYSTKANFGSTSQKGEHPQMACRFLELIVHPIIHFGYGIEFGLPVMLSEGLAQTAVHPAQFTLAPLISESLFTSVLSAPNEKQPGAPSVHAFTVVARILADPRFKIPGTTFIEVIPQLFMKHSPAFMEHVNQWTVDVQKLAADPKEIDRKIEELQWINTILYAVSGYTNLKEDKFNADFVYMHLVTSALFLPILAAHLSPTSQALLLRTYFTVSLTWWIANGRPTLDISAFMRAENFIHNNQSHPTPSGPHPAPHPGALSSSSSIATNPNPWLYMVQQASVHPDDHLPKIVRSLSHFALLYGQRKAGEADFAQTELKGAEMLDGTLFVRAAALTARRLENIEADEHLAYWDRPGFLDSAGDDAANK</sequence>
<evidence type="ECO:0008006" key="5">
    <source>
        <dbReference type="Google" id="ProtNLM"/>
    </source>
</evidence>
<dbReference type="EMBL" id="ML769442">
    <property type="protein sequence ID" value="KAE9401783.1"/>
    <property type="molecule type" value="Genomic_DNA"/>
</dbReference>
<name>A0A6A4HV45_9AGAR</name>
<protein>
    <recommendedName>
        <fullName evidence="5">Questin oxidase</fullName>
    </recommendedName>
</protein>
<keyword evidence="4" id="KW-1185">Reference proteome</keyword>
<evidence type="ECO:0000256" key="2">
    <source>
        <dbReference type="SAM" id="MobiDB-lite"/>
    </source>
</evidence>